<dbReference type="Gene3D" id="3.40.605.10">
    <property type="entry name" value="Aldehyde Dehydrogenase, Chain A, domain 1"/>
    <property type="match status" value="1"/>
</dbReference>
<dbReference type="NCBIfam" id="TIGR01780">
    <property type="entry name" value="SSADH"/>
    <property type="match status" value="1"/>
</dbReference>
<feature type="domain" description="Aldehyde dehydrogenase" evidence="5">
    <location>
        <begin position="22"/>
        <end position="478"/>
    </location>
</feature>
<sequence>MFKLNDPSLFRQQCYINGQWLDALEGGTIPVNNPATGEIIGTVPKMGAQETRSAIDAANAAFPAWRARTAGERSQLLRRWFELIMANQEDLAILMTAEQGKPLAESRGEVAYAASFIEWFAEEGKRVYGDTIPTFQEGKRIVVLKEPIGVCAAITPWNFPAAMITRKAGPALAVGCTMVLKPASMTPYSALALAVLAERAGIPAGVFNVVCGASGAIGNELTGNPLVRKLTFTGSTEIGKLLMAQCAGTVKKVAMELGGNAPFIVFDDADLDAAVEGALASKYRNTGQTCVCTNRFLVQDGVYDAFTEKLCKAVSKMVVGDGLKGETQQGPLIDMNAVEKVEEHIRDAVAKGAKVVLGGKRHELGGSFFQPTVITEVTSEMLVAKEETFGPLSPLFRFKTEAEAVQMANDTEFGLASYFYSRDMGRIWRVSEALEYGIVGINTGLISSTVAPFGGVKESGVGREGSKYGIDDFLEIKYLCMGGI</sequence>
<dbReference type="Pfam" id="PF00171">
    <property type="entry name" value="Aldedh"/>
    <property type="match status" value="1"/>
</dbReference>
<dbReference type="AlphaFoldDB" id="A0A6V8MEC2"/>
<accession>A0A6V8MEC2</accession>
<dbReference type="EMBL" id="BLXX01000001">
    <property type="protein sequence ID" value="GFO58330.1"/>
    <property type="molecule type" value="Genomic_DNA"/>
</dbReference>
<feature type="active site" evidence="3">
    <location>
        <position position="256"/>
    </location>
</feature>
<evidence type="ECO:0000256" key="1">
    <source>
        <dbReference type="ARBA" id="ARBA00009986"/>
    </source>
</evidence>
<dbReference type="PANTHER" id="PTHR43353:SF5">
    <property type="entry name" value="SUCCINATE-SEMIALDEHYDE DEHYDROGENASE, MITOCHONDRIAL"/>
    <property type="match status" value="1"/>
</dbReference>
<dbReference type="Proteomes" id="UP000556026">
    <property type="component" value="Unassembled WGS sequence"/>
</dbReference>
<evidence type="ECO:0000256" key="4">
    <source>
        <dbReference type="RuleBase" id="RU003345"/>
    </source>
</evidence>
<dbReference type="SUPFAM" id="SSF53720">
    <property type="entry name" value="ALDH-like"/>
    <property type="match status" value="1"/>
</dbReference>
<name>A0A6V8MEC2_9BACT</name>
<dbReference type="FunFam" id="3.40.605.10:FF:000005">
    <property type="entry name" value="Succinate-semialdehyde dehydrogenase I"/>
    <property type="match status" value="1"/>
</dbReference>
<dbReference type="PROSITE" id="PS00687">
    <property type="entry name" value="ALDEHYDE_DEHYDR_GLU"/>
    <property type="match status" value="1"/>
</dbReference>
<dbReference type="NCBIfam" id="NF008415">
    <property type="entry name" value="PRK11241.1"/>
    <property type="match status" value="1"/>
</dbReference>
<keyword evidence="7" id="KW-1185">Reference proteome</keyword>
<dbReference type="PANTHER" id="PTHR43353">
    <property type="entry name" value="SUCCINATE-SEMIALDEHYDE DEHYDROGENASE, MITOCHONDRIAL"/>
    <property type="match status" value="1"/>
</dbReference>
<dbReference type="InterPro" id="IPR050740">
    <property type="entry name" value="Aldehyde_DH_Superfamily"/>
</dbReference>
<dbReference type="InterPro" id="IPR016163">
    <property type="entry name" value="Ald_DH_C"/>
</dbReference>
<dbReference type="GO" id="GO:0004777">
    <property type="term" value="F:succinate-semialdehyde dehydrogenase (NAD+) activity"/>
    <property type="evidence" value="ECO:0007669"/>
    <property type="project" value="TreeGrafter"/>
</dbReference>
<dbReference type="InterPro" id="IPR016161">
    <property type="entry name" value="Ald_DH/histidinol_DH"/>
</dbReference>
<proteinExistence type="inferred from homology"/>
<dbReference type="InterPro" id="IPR015590">
    <property type="entry name" value="Aldehyde_DH_dom"/>
</dbReference>
<dbReference type="GO" id="GO:0005829">
    <property type="term" value="C:cytosol"/>
    <property type="evidence" value="ECO:0007669"/>
    <property type="project" value="TreeGrafter"/>
</dbReference>
<protein>
    <submittedName>
        <fullName evidence="6">Glutarate-semialdehyde dehydrogenase DavD</fullName>
    </submittedName>
</protein>
<evidence type="ECO:0000256" key="2">
    <source>
        <dbReference type="ARBA" id="ARBA00023002"/>
    </source>
</evidence>
<dbReference type="GO" id="GO:0009450">
    <property type="term" value="P:gamma-aminobutyric acid catabolic process"/>
    <property type="evidence" value="ECO:0007669"/>
    <property type="project" value="InterPro"/>
</dbReference>
<evidence type="ECO:0000313" key="7">
    <source>
        <dbReference type="Proteomes" id="UP000556026"/>
    </source>
</evidence>
<dbReference type="CDD" id="cd07103">
    <property type="entry name" value="ALDH_F5_SSADH_GabD"/>
    <property type="match status" value="1"/>
</dbReference>
<dbReference type="InterPro" id="IPR016160">
    <property type="entry name" value="Ald_DH_CS_CYS"/>
</dbReference>
<dbReference type="PROSITE" id="PS00070">
    <property type="entry name" value="ALDEHYDE_DEHYDR_CYS"/>
    <property type="match status" value="1"/>
</dbReference>
<dbReference type="RefSeq" id="WP_183353173.1">
    <property type="nucleotide sequence ID" value="NZ_BLXX01000001.1"/>
</dbReference>
<dbReference type="InterPro" id="IPR029510">
    <property type="entry name" value="Ald_DH_CS_GLU"/>
</dbReference>
<dbReference type="FunFam" id="3.40.309.10:FF:000004">
    <property type="entry name" value="Succinate-semialdehyde dehydrogenase I"/>
    <property type="match status" value="1"/>
</dbReference>
<evidence type="ECO:0000259" key="5">
    <source>
        <dbReference type="Pfam" id="PF00171"/>
    </source>
</evidence>
<reference evidence="7" key="1">
    <citation type="submission" date="2020-06" db="EMBL/GenBank/DDBJ databases">
        <title>Draft genomic sequence of Geomonas sp. Red330.</title>
        <authorList>
            <person name="Itoh H."/>
            <person name="Zhenxing X."/>
            <person name="Ushijima N."/>
            <person name="Masuda Y."/>
            <person name="Shiratori Y."/>
            <person name="Senoo K."/>
        </authorList>
    </citation>
    <scope>NUCLEOTIDE SEQUENCE [LARGE SCALE GENOMIC DNA]</scope>
    <source>
        <strain evidence="7">Red330</strain>
    </source>
</reference>
<dbReference type="InterPro" id="IPR016162">
    <property type="entry name" value="Ald_DH_N"/>
</dbReference>
<evidence type="ECO:0000256" key="3">
    <source>
        <dbReference type="PROSITE-ProRule" id="PRU10007"/>
    </source>
</evidence>
<comment type="similarity">
    <text evidence="1 4">Belongs to the aldehyde dehydrogenase family.</text>
</comment>
<keyword evidence="2 4" id="KW-0560">Oxidoreductase</keyword>
<dbReference type="InterPro" id="IPR010102">
    <property type="entry name" value="Succ_semiAld_DH"/>
</dbReference>
<gene>
    <name evidence="6" type="primary">davD</name>
    <name evidence="6" type="ORF">GMST_06550</name>
</gene>
<organism evidence="6 7">
    <name type="scientific">Geomonas silvestris</name>
    <dbReference type="NCBI Taxonomy" id="2740184"/>
    <lineage>
        <taxon>Bacteria</taxon>
        <taxon>Pseudomonadati</taxon>
        <taxon>Thermodesulfobacteriota</taxon>
        <taxon>Desulfuromonadia</taxon>
        <taxon>Geobacterales</taxon>
        <taxon>Geobacteraceae</taxon>
        <taxon>Geomonas</taxon>
    </lineage>
</organism>
<comment type="caution">
    <text evidence="6">The sequence shown here is derived from an EMBL/GenBank/DDBJ whole genome shotgun (WGS) entry which is preliminary data.</text>
</comment>
<dbReference type="Gene3D" id="3.40.309.10">
    <property type="entry name" value="Aldehyde Dehydrogenase, Chain A, domain 2"/>
    <property type="match status" value="1"/>
</dbReference>
<evidence type="ECO:0000313" key="6">
    <source>
        <dbReference type="EMBL" id="GFO58330.1"/>
    </source>
</evidence>